<evidence type="ECO:0000313" key="2">
    <source>
        <dbReference type="EMBL" id="WGH92679.1"/>
    </source>
</evidence>
<feature type="compositionally biased region" description="Polar residues" evidence="1">
    <location>
        <begin position="323"/>
        <end position="337"/>
    </location>
</feature>
<dbReference type="Proteomes" id="UP001224674">
    <property type="component" value="Chromosome"/>
</dbReference>
<dbReference type="AlphaFoldDB" id="A0AAJ6AMT9"/>
<dbReference type="InterPro" id="IPR004322">
    <property type="entry name" value="Plasmid_replicase_bac"/>
</dbReference>
<dbReference type="EMBL" id="CP122566">
    <property type="protein sequence ID" value="WGH92679.1"/>
    <property type="molecule type" value="Genomic_DNA"/>
</dbReference>
<evidence type="ECO:0000313" key="3">
    <source>
        <dbReference type="Proteomes" id="UP001224674"/>
    </source>
</evidence>
<dbReference type="Pfam" id="PF03090">
    <property type="entry name" value="Replicase"/>
    <property type="match status" value="1"/>
</dbReference>
<proteinExistence type="predicted"/>
<protein>
    <submittedName>
        <fullName evidence="2">Replication initiation protein</fullName>
    </submittedName>
</protein>
<name>A0AAJ6AMT9_9MICC</name>
<accession>A0AAJ6AMT9</accession>
<evidence type="ECO:0000256" key="1">
    <source>
        <dbReference type="SAM" id="MobiDB-lite"/>
    </source>
</evidence>
<feature type="compositionally biased region" description="Polar residues" evidence="1">
    <location>
        <begin position="350"/>
        <end position="360"/>
    </location>
</feature>
<dbReference type="RefSeq" id="WP_279674659.1">
    <property type="nucleotide sequence ID" value="NZ_CP122566.1"/>
</dbReference>
<gene>
    <name evidence="2" type="ORF">QDX21_10290</name>
</gene>
<feature type="compositionally biased region" description="Basic and acidic residues" evidence="1">
    <location>
        <begin position="1"/>
        <end position="18"/>
    </location>
</feature>
<feature type="region of interest" description="Disordered" evidence="1">
    <location>
        <begin position="323"/>
        <end position="360"/>
    </location>
</feature>
<feature type="region of interest" description="Disordered" evidence="1">
    <location>
        <begin position="1"/>
        <end position="22"/>
    </location>
</feature>
<reference evidence="2 3" key="1">
    <citation type="submission" date="2023-03" db="EMBL/GenBank/DDBJ databases">
        <title>Complete genome sequences of several Auritidibacter ignavus strains isolated from ear infections.</title>
        <authorList>
            <person name="Baehr T."/>
            <person name="Baumhoegger A.M."/>
        </authorList>
    </citation>
    <scope>NUCLEOTIDE SEQUENCE [LARGE SCALE GENOMIC DNA]</scope>
    <source>
        <strain evidence="2 3">BABAE-6</strain>
    </source>
</reference>
<organism evidence="2 3">
    <name type="scientific">Auritidibacter ignavus</name>
    <dbReference type="NCBI Taxonomy" id="678932"/>
    <lineage>
        <taxon>Bacteria</taxon>
        <taxon>Bacillati</taxon>
        <taxon>Actinomycetota</taxon>
        <taxon>Actinomycetes</taxon>
        <taxon>Micrococcales</taxon>
        <taxon>Micrococcaceae</taxon>
        <taxon>Auritidibacter</taxon>
    </lineage>
</organism>
<keyword evidence="3" id="KW-1185">Reference proteome</keyword>
<sequence>MHPSRDRNFKNAWIKDPDTGQTRPKYYRTNGAQLTRCQYAVLTHPQRTTVLVIDIDTPSGQTGGQIEALHPDALTKLNALCAQDFGPAWIGINPINGKAQALWMIDPVYASPGRTSTNTRLLTVATAELNRYLGGDGAFAHHFSRWPLQQSDDPMAYRWHCQHHNIVRLGTLTQVVRDMNPQQPKERPGANHQFASGRDRILAARRAAQQAQTLKALNAEFASVEELAPASAGVIDGVRVIWITQGQRAARDETAFRHALANGHRLKSQGEPLKDNKLIDAYERAYNIAQPVSADNRQPNIPPMRDRLTMARRVRAYVTQGITNPNQTNRSTRQSSPGRKALATMGRRGGQQTAKRWNDPTQKQYQKAARAPLAKANQLRTYSTEEHKGQILALVARFRRQGLETPATKEIAAELGLSIRRVQELRKELGLPAKHGRPRTTK</sequence>